<organism evidence="1 2">
    <name type="scientific">Bradyrhizobium vignae</name>
    <dbReference type="NCBI Taxonomy" id="1549949"/>
    <lineage>
        <taxon>Bacteria</taxon>
        <taxon>Pseudomonadati</taxon>
        <taxon>Pseudomonadota</taxon>
        <taxon>Alphaproteobacteria</taxon>
        <taxon>Hyphomicrobiales</taxon>
        <taxon>Nitrobacteraceae</taxon>
        <taxon>Bradyrhizobium</taxon>
    </lineage>
</organism>
<proteinExistence type="predicted"/>
<comment type="caution">
    <text evidence="1">The sequence shown here is derived from an EMBL/GenBank/DDBJ whole genome shotgun (WGS) entry which is preliminary data.</text>
</comment>
<evidence type="ECO:0000313" key="2">
    <source>
        <dbReference type="Proteomes" id="UP000669317"/>
    </source>
</evidence>
<keyword evidence="2" id="KW-1185">Reference proteome</keyword>
<dbReference type="RefSeq" id="WP_209295659.1">
    <property type="nucleotide sequence ID" value="NZ_JAGIKT010000044.1"/>
</dbReference>
<name>A0ABS4A103_9BRAD</name>
<accession>A0ABS4A103</accession>
<sequence>MLFGASIDTSGKTPAEWHHRDARCFLSGLIVLRQIAGFCGQIDAAAVAMHEIAILVFRLLGMFDALILRGTFLVDARRWSRKIS</sequence>
<gene>
    <name evidence="1" type="ORF">JWS04_20155</name>
</gene>
<reference evidence="1 2" key="1">
    <citation type="submission" date="2021-03" db="EMBL/GenBank/DDBJ databases">
        <title>Genome Sequence of Bradyrhizobium vignae strain ISRA400.</title>
        <authorList>
            <person name="Tisa L.S."/>
            <person name="Svistoonoff S."/>
            <person name="Hocher V."/>
            <person name="Fall S."/>
            <person name="Zaiya A."/>
            <person name="Naing D."/>
            <person name="Niang N."/>
            <person name="Diouf A."/>
            <person name="Dasylva M.C."/>
            <person name="Toure O."/>
            <person name="Gueye M."/>
            <person name="Gully D."/>
            <person name="Tisseyre P."/>
            <person name="Simpson S."/>
            <person name="Morris K."/>
            <person name="Thomas W.K."/>
        </authorList>
    </citation>
    <scope>NUCLEOTIDE SEQUENCE [LARGE SCALE GENOMIC DNA]</scope>
    <source>
        <strain evidence="1 2">ISRA400</strain>
    </source>
</reference>
<dbReference type="Proteomes" id="UP000669317">
    <property type="component" value="Unassembled WGS sequence"/>
</dbReference>
<evidence type="ECO:0000313" key="1">
    <source>
        <dbReference type="EMBL" id="MBP0113354.1"/>
    </source>
</evidence>
<protein>
    <recommendedName>
        <fullName evidence="3">Transposase</fullName>
    </recommendedName>
</protein>
<evidence type="ECO:0008006" key="3">
    <source>
        <dbReference type="Google" id="ProtNLM"/>
    </source>
</evidence>
<dbReference type="EMBL" id="JAGIKT010000044">
    <property type="protein sequence ID" value="MBP0113354.1"/>
    <property type="molecule type" value="Genomic_DNA"/>
</dbReference>